<gene>
    <name evidence="2" type="ORF">PC113_g23148</name>
</gene>
<proteinExistence type="predicted"/>
<reference evidence="2" key="1">
    <citation type="submission" date="2018-10" db="EMBL/GenBank/DDBJ databases">
        <title>Effector identification in a new, highly contiguous assembly of the strawberry crown rot pathogen Phytophthora cactorum.</title>
        <authorList>
            <person name="Armitage A.D."/>
            <person name="Nellist C.F."/>
            <person name="Bates H."/>
            <person name="Vickerstaff R.J."/>
            <person name="Harrison R.J."/>
        </authorList>
    </citation>
    <scope>NUCLEOTIDE SEQUENCE</scope>
    <source>
        <strain evidence="2">15-7</strain>
    </source>
</reference>
<dbReference type="VEuPathDB" id="FungiDB:PC110_g10378"/>
<protein>
    <recommendedName>
        <fullName evidence="4">Retrotransposon gag domain-containing protein</fullName>
    </recommendedName>
</protein>
<feature type="region of interest" description="Disordered" evidence="1">
    <location>
        <begin position="164"/>
        <end position="184"/>
    </location>
</feature>
<accession>A0A8T0XVF5</accession>
<sequence length="429" mass="46014">MNAYGSEEDSDTETGTHRGGDIACQPTVIRTLDRQLALDDQTRRVELAVTYPQHSEWSGDTVNGQPTVANFNNATTATTVTGSVGVTTSTGTGTTGTTPTIAAAAPDAVPAPTTTRTGNCSTPAAGSAPAPDGVTAPMAMMQQLVTTVGDLGLRLNNLQTARTGAATSHQASAAPGPSTYQATTMRATPSTTTRAGLGTDVTACAVVPTTSIPQQKNAKELDLQPFKPIAGGVRVEAWIAKVDLAVEGARISGRGDWSDEELYYVVGNKLQDVAAKSWVQIHKELARHERTWTKLKEALVRRYGERPDLVQAEWRVMQRTLQPGETFADFASGLRDAAGQNPVREETLLGQFYRELEKTTRQLVKLAPTTTTRRLMMRATMWPRGMRNIGQPWATSTTQAVNEQATFLKSRTEDEGDNDVGGRGLGLEQ</sequence>
<dbReference type="Proteomes" id="UP000735874">
    <property type="component" value="Unassembled WGS sequence"/>
</dbReference>
<feature type="region of interest" description="Disordered" evidence="1">
    <location>
        <begin position="1"/>
        <end position="22"/>
    </location>
</feature>
<organism evidence="2 3">
    <name type="scientific">Phytophthora cactorum</name>
    <dbReference type="NCBI Taxonomy" id="29920"/>
    <lineage>
        <taxon>Eukaryota</taxon>
        <taxon>Sar</taxon>
        <taxon>Stramenopiles</taxon>
        <taxon>Oomycota</taxon>
        <taxon>Peronosporomycetes</taxon>
        <taxon>Peronosporales</taxon>
        <taxon>Peronosporaceae</taxon>
        <taxon>Phytophthora</taxon>
    </lineage>
</organism>
<name>A0A8T0XVF5_9STRA</name>
<feature type="region of interest" description="Disordered" evidence="1">
    <location>
        <begin position="109"/>
        <end position="130"/>
    </location>
</feature>
<dbReference type="EMBL" id="RCMG01002020">
    <property type="protein sequence ID" value="KAG2815968.1"/>
    <property type="molecule type" value="Genomic_DNA"/>
</dbReference>
<feature type="region of interest" description="Disordered" evidence="1">
    <location>
        <begin position="407"/>
        <end position="429"/>
    </location>
</feature>
<comment type="caution">
    <text evidence="2">The sequence shown here is derived from an EMBL/GenBank/DDBJ whole genome shotgun (WGS) entry which is preliminary data.</text>
</comment>
<feature type="compositionally biased region" description="Gly residues" evidence="1">
    <location>
        <begin position="419"/>
        <end position="429"/>
    </location>
</feature>
<evidence type="ECO:0008006" key="4">
    <source>
        <dbReference type="Google" id="ProtNLM"/>
    </source>
</evidence>
<dbReference type="AlphaFoldDB" id="A0A8T0XVF5"/>
<evidence type="ECO:0000313" key="3">
    <source>
        <dbReference type="Proteomes" id="UP000735874"/>
    </source>
</evidence>
<feature type="compositionally biased region" description="Acidic residues" evidence="1">
    <location>
        <begin position="1"/>
        <end position="12"/>
    </location>
</feature>
<evidence type="ECO:0000313" key="2">
    <source>
        <dbReference type="EMBL" id="KAG2815968.1"/>
    </source>
</evidence>
<evidence type="ECO:0000256" key="1">
    <source>
        <dbReference type="SAM" id="MobiDB-lite"/>
    </source>
</evidence>